<evidence type="ECO:0000313" key="2">
    <source>
        <dbReference type="EMBL" id="MPR24134.1"/>
    </source>
</evidence>
<dbReference type="AlphaFoldDB" id="A0A5N7MDF4"/>
<evidence type="ECO:0000313" key="3">
    <source>
        <dbReference type="Proteomes" id="UP000403266"/>
    </source>
</evidence>
<reference evidence="2 3" key="1">
    <citation type="journal article" date="2019" name="Syst. Appl. Microbiol.">
        <title>Microvirga tunisiensis sp. nov., a root nodule symbiotic bacterium isolated from Lupinus micranthus and L. luteus grown in Northern Tunisia.</title>
        <authorList>
            <person name="Msaddak A."/>
            <person name="Rejili M."/>
            <person name="Duran D."/>
            <person name="Mars M."/>
            <person name="Palacios J.M."/>
            <person name="Ruiz-Argueso T."/>
            <person name="Rey L."/>
            <person name="Imperial J."/>
        </authorList>
    </citation>
    <scope>NUCLEOTIDE SEQUENCE [LARGE SCALE GENOMIC DNA]</scope>
    <source>
        <strain evidence="2 3">Lmie10</strain>
    </source>
</reference>
<sequence length="101" mass="11656">MSEQYNSDETQKKGFVRANWPIVLGVGGATLLFIFKNVDFAKAWKVYLEPAIGFIILGGLVWMFGGFFLKSFWYRNRVKIYCAVGIVILWAIWRAGLWDKL</sequence>
<feature type="transmembrane region" description="Helical" evidence="1">
    <location>
        <begin position="20"/>
        <end position="38"/>
    </location>
</feature>
<dbReference type="RefSeq" id="WP_152709042.1">
    <property type="nucleotide sequence ID" value="NZ_VOSJ01000047.1"/>
</dbReference>
<dbReference type="Proteomes" id="UP000403266">
    <property type="component" value="Unassembled WGS sequence"/>
</dbReference>
<protein>
    <submittedName>
        <fullName evidence="2">Uncharacterized protein</fullName>
    </submittedName>
</protein>
<proteinExistence type="predicted"/>
<accession>A0A5N7MDF4</accession>
<keyword evidence="1" id="KW-0812">Transmembrane</keyword>
<keyword evidence="1" id="KW-1133">Transmembrane helix</keyword>
<gene>
    <name evidence="2" type="ORF">FS320_02560</name>
</gene>
<feature type="transmembrane region" description="Helical" evidence="1">
    <location>
        <begin position="50"/>
        <end position="68"/>
    </location>
</feature>
<name>A0A5N7MDF4_9HYPH</name>
<comment type="caution">
    <text evidence="2">The sequence shown here is derived from an EMBL/GenBank/DDBJ whole genome shotgun (WGS) entry which is preliminary data.</text>
</comment>
<organism evidence="2 3">
    <name type="scientific">Microvirga tunisiensis</name>
    <dbReference type="NCBI Taxonomy" id="2108360"/>
    <lineage>
        <taxon>Bacteria</taxon>
        <taxon>Pseudomonadati</taxon>
        <taxon>Pseudomonadota</taxon>
        <taxon>Alphaproteobacteria</taxon>
        <taxon>Hyphomicrobiales</taxon>
        <taxon>Methylobacteriaceae</taxon>
        <taxon>Microvirga</taxon>
    </lineage>
</organism>
<evidence type="ECO:0000256" key="1">
    <source>
        <dbReference type="SAM" id="Phobius"/>
    </source>
</evidence>
<keyword evidence="1" id="KW-0472">Membrane</keyword>
<feature type="transmembrane region" description="Helical" evidence="1">
    <location>
        <begin position="80"/>
        <end position="98"/>
    </location>
</feature>
<dbReference type="EMBL" id="VOSK01000003">
    <property type="protein sequence ID" value="MPR24134.1"/>
    <property type="molecule type" value="Genomic_DNA"/>
</dbReference>
<keyword evidence="3" id="KW-1185">Reference proteome</keyword>